<reference evidence="2 3" key="1">
    <citation type="submission" date="2016-09" db="EMBL/GenBank/DDBJ databases">
        <title>Draft genome sequence for the type strain of Desulfuribacillus alkaliarsenatis AHT28, an obligately anaerobic, sulfidogenic bacterium isolated from Russian soda lake sediments.</title>
        <authorList>
            <person name="Abin C.A."/>
            <person name="Hollibaugh J.T."/>
        </authorList>
    </citation>
    <scope>NUCLEOTIDE SEQUENCE [LARGE SCALE GENOMIC DNA]</scope>
    <source>
        <strain evidence="2 3">AHT28</strain>
    </source>
</reference>
<dbReference type="AlphaFoldDB" id="A0A1E5G2D2"/>
<dbReference type="OrthoDB" id="8750087at2"/>
<dbReference type="InterPro" id="IPR016181">
    <property type="entry name" value="Acyl_CoA_acyltransferase"/>
</dbReference>
<keyword evidence="3" id="KW-1185">Reference proteome</keyword>
<dbReference type="EMBL" id="MIJE01000022">
    <property type="protein sequence ID" value="OEF97131.1"/>
    <property type="molecule type" value="Genomic_DNA"/>
</dbReference>
<dbReference type="SUPFAM" id="SSF55729">
    <property type="entry name" value="Acyl-CoA N-acyltransferases (Nat)"/>
    <property type="match status" value="1"/>
</dbReference>
<accession>A0A1E5G2D2</accession>
<feature type="domain" description="N-acetyltransferase" evidence="1">
    <location>
        <begin position="33"/>
        <end position="199"/>
    </location>
</feature>
<gene>
    <name evidence="2" type="ORF">BHF68_05920</name>
</gene>
<evidence type="ECO:0000313" key="3">
    <source>
        <dbReference type="Proteomes" id="UP000094296"/>
    </source>
</evidence>
<organism evidence="2 3">
    <name type="scientific">Desulfuribacillus alkaliarsenatis</name>
    <dbReference type="NCBI Taxonomy" id="766136"/>
    <lineage>
        <taxon>Bacteria</taxon>
        <taxon>Bacillati</taxon>
        <taxon>Bacillota</taxon>
        <taxon>Desulfuribacillia</taxon>
        <taxon>Desulfuribacillales</taxon>
        <taxon>Desulfuribacillaceae</taxon>
        <taxon>Desulfuribacillus</taxon>
    </lineage>
</organism>
<dbReference type="PROSITE" id="PS51186">
    <property type="entry name" value="GNAT"/>
    <property type="match status" value="1"/>
</dbReference>
<name>A0A1E5G2D2_9FIRM</name>
<dbReference type="InterPro" id="IPR000182">
    <property type="entry name" value="GNAT_dom"/>
</dbReference>
<evidence type="ECO:0000313" key="2">
    <source>
        <dbReference type="EMBL" id="OEF97131.1"/>
    </source>
</evidence>
<dbReference type="RefSeq" id="WP_069643177.1">
    <property type="nucleotide sequence ID" value="NZ_MIJE01000022.1"/>
</dbReference>
<comment type="caution">
    <text evidence="2">The sequence shown here is derived from an EMBL/GenBank/DDBJ whole genome shotgun (WGS) entry which is preliminary data.</text>
</comment>
<proteinExistence type="predicted"/>
<dbReference type="GO" id="GO:0016747">
    <property type="term" value="F:acyltransferase activity, transferring groups other than amino-acyl groups"/>
    <property type="evidence" value="ECO:0007669"/>
    <property type="project" value="InterPro"/>
</dbReference>
<dbReference type="STRING" id="766136.BHF68_05920"/>
<dbReference type="Gene3D" id="3.40.630.30">
    <property type="match status" value="1"/>
</dbReference>
<protein>
    <recommendedName>
        <fullName evidence="1">N-acetyltransferase domain-containing protein</fullName>
    </recommendedName>
</protein>
<evidence type="ECO:0000259" key="1">
    <source>
        <dbReference type="PROSITE" id="PS51186"/>
    </source>
</evidence>
<dbReference type="Proteomes" id="UP000094296">
    <property type="component" value="Unassembled WGS sequence"/>
</dbReference>
<sequence>MNQRSHHHNNNEDTTELLEQGIIKLEGTDEKAYCIRLLNTSDVTALLDLQEEILSNLEIAELSVPFTKEELLFILSGHGECVGFLVDNQLLAACALQFDLEDFNMSKEVGFDKKQQQQVEQLEMSLVHERTRGHKLQRRLAGILVERAIKRGNKRYLFSTVSPWNYPSVQTVTSLGLNIVKVTKMYNDWTRYVVCRDMHEPTILNMSTVRKVAIEDFEVQSMLLEQSYLGFSQERTPEGVRILFAQPITKPKE</sequence>